<dbReference type="Proteomes" id="UP000482209">
    <property type="component" value="Unassembled WGS sequence"/>
</dbReference>
<dbReference type="EMBL" id="VUMT01000004">
    <property type="protein sequence ID" value="MSS63120.1"/>
    <property type="molecule type" value="Genomic_DNA"/>
</dbReference>
<organism evidence="2 3">
    <name type="scientific">Velocimicrobium porci</name>
    <dbReference type="NCBI Taxonomy" id="2606634"/>
    <lineage>
        <taxon>Bacteria</taxon>
        <taxon>Bacillati</taxon>
        <taxon>Bacillota</taxon>
        <taxon>Clostridia</taxon>
        <taxon>Lachnospirales</taxon>
        <taxon>Lachnospiraceae</taxon>
        <taxon>Velocimicrobium</taxon>
    </lineage>
</organism>
<dbReference type="Pfam" id="PF00805">
    <property type="entry name" value="Pentapeptide"/>
    <property type="match status" value="3"/>
</dbReference>
<keyword evidence="1" id="KW-0175">Coiled coil</keyword>
<name>A0A6L5XWA6_9FIRM</name>
<comment type="caution">
    <text evidence="2">The sequence shown here is derived from an EMBL/GenBank/DDBJ whole genome shotgun (WGS) entry which is preliminary data.</text>
</comment>
<proteinExistence type="predicted"/>
<dbReference type="SUPFAM" id="SSF141571">
    <property type="entry name" value="Pentapeptide repeat-like"/>
    <property type="match status" value="1"/>
</dbReference>
<feature type="coiled-coil region" evidence="1">
    <location>
        <begin position="119"/>
        <end position="146"/>
    </location>
</feature>
<dbReference type="PANTHER" id="PTHR14136:SF17">
    <property type="entry name" value="BTB_POZ DOMAIN-CONTAINING PROTEIN KCTD9"/>
    <property type="match status" value="1"/>
</dbReference>
<gene>
    <name evidence="2" type="ORF">FYJ58_04405</name>
</gene>
<dbReference type="InterPro" id="IPR051082">
    <property type="entry name" value="Pentapeptide-BTB/POZ_domain"/>
</dbReference>
<sequence length="379" mass="44702">MDIAMYSRVYKNYKGREESMELNFVDVLKKKANQKLFEMEERFQTQFEKLLPPFQTNFKKISQNIVALQKKKELGSIAYLEYTMLYTNVLQKKYIAEIRVYDDMWYLDNCQMTVGTMDLSDYFQLMDKLQEQLLKERKRYQNMISKTELLEYLVPYFLSFYEYFRVVCRFGILKCLEFEEFKNIKKCEQFEINVGTYMADAVPIYKENKNKSSEDALIEFQDRAKFQYAFEDFADLDFSGADLSEIDLRYADLRRTNLQNTNLQDALLVSTRLCDCNLENADLRYSYMNEADFTNSNLKNANLSYAAGDSGWDKSEEWEAVGFRGISFRNANLQNADFRKTSFLGADFTGADLTGSIWNQAHLAFMNFSEEQKKSIIIR</sequence>
<evidence type="ECO:0000313" key="3">
    <source>
        <dbReference type="Proteomes" id="UP000482209"/>
    </source>
</evidence>
<dbReference type="InterPro" id="IPR001646">
    <property type="entry name" value="5peptide_repeat"/>
</dbReference>
<dbReference type="AlphaFoldDB" id="A0A6L5XWA6"/>
<dbReference type="Gene3D" id="2.160.20.80">
    <property type="entry name" value="E3 ubiquitin-protein ligase SopA"/>
    <property type="match status" value="1"/>
</dbReference>
<protein>
    <submittedName>
        <fullName evidence="2">Pentapeptide repeat-containing protein</fullName>
    </submittedName>
</protein>
<evidence type="ECO:0000313" key="2">
    <source>
        <dbReference type="EMBL" id="MSS63120.1"/>
    </source>
</evidence>
<keyword evidence="3" id="KW-1185">Reference proteome</keyword>
<dbReference type="PANTHER" id="PTHR14136">
    <property type="entry name" value="BTB_POZ DOMAIN-CONTAINING PROTEIN KCTD9"/>
    <property type="match status" value="1"/>
</dbReference>
<evidence type="ECO:0000256" key="1">
    <source>
        <dbReference type="SAM" id="Coils"/>
    </source>
</evidence>
<accession>A0A6L5XWA6</accession>
<reference evidence="2 3" key="1">
    <citation type="submission" date="2019-08" db="EMBL/GenBank/DDBJ databases">
        <title>In-depth cultivation of the pig gut microbiome towards novel bacterial diversity and tailored functional studies.</title>
        <authorList>
            <person name="Wylensek D."/>
            <person name="Hitch T.C.A."/>
            <person name="Clavel T."/>
        </authorList>
    </citation>
    <scope>NUCLEOTIDE SEQUENCE [LARGE SCALE GENOMIC DNA]</scope>
    <source>
        <strain evidence="2 3">WCA-693-APC-MOT-I</strain>
    </source>
</reference>